<dbReference type="GO" id="GO:0016758">
    <property type="term" value="F:hexosyltransferase activity"/>
    <property type="evidence" value="ECO:0007669"/>
    <property type="project" value="InterPro"/>
</dbReference>
<reference evidence="2 3" key="1">
    <citation type="submission" date="2017-01" db="EMBL/GenBank/DDBJ databases">
        <title>Novel large sulfur bacteria in the metagenomes of groundwater-fed chemosynthetic microbial mats in the Lake Huron basin.</title>
        <authorList>
            <person name="Sharrar A.M."/>
            <person name="Flood B.E."/>
            <person name="Bailey J.V."/>
            <person name="Jones D.S."/>
            <person name="Biddanda B."/>
            <person name="Ruberg S.A."/>
            <person name="Marcus D.N."/>
            <person name="Dick G.J."/>
        </authorList>
    </citation>
    <scope>NUCLEOTIDE SEQUENCE [LARGE SCALE GENOMIC DNA]</scope>
    <source>
        <strain evidence="2">A8</strain>
    </source>
</reference>
<sequence>MIFVTVGTQFPFDRLIRYVDEWVGQHAANGIAQTAEGDYQPQHLRGEAFMPAETFNQHLQAASLIISHAGMGNIITALENRKPIIVMNRQHALGEHRNDHQLDGLSWMGKLPGVYTATDQAELYALLARRHQLTPPTATPDARLQPLADFIDQAIRR</sequence>
<keyword evidence="2" id="KW-0808">Transferase</keyword>
<organism evidence="2 3">
    <name type="scientific">Thiothrix lacustris</name>
    <dbReference type="NCBI Taxonomy" id="525917"/>
    <lineage>
        <taxon>Bacteria</taxon>
        <taxon>Pseudomonadati</taxon>
        <taxon>Pseudomonadota</taxon>
        <taxon>Gammaproteobacteria</taxon>
        <taxon>Thiotrichales</taxon>
        <taxon>Thiotrichaceae</taxon>
        <taxon>Thiothrix</taxon>
    </lineage>
</organism>
<protein>
    <submittedName>
        <fullName evidence="2">Glycosyl transferase family 28</fullName>
    </submittedName>
</protein>
<gene>
    <name evidence="2" type="ORF">BWK73_18085</name>
</gene>
<dbReference type="PANTHER" id="PTHR47043">
    <property type="entry name" value="UDP-N-ACETYLGLUCOSAMINE TRANSFERASE SUBUNIT ALG13"/>
    <property type="match status" value="1"/>
</dbReference>
<name>A0A1Y1QQ85_9GAMM</name>
<accession>A0A1Y1QQ85</accession>
<dbReference type="GO" id="GO:0006488">
    <property type="term" value="P:dolichol-linked oligosaccharide biosynthetic process"/>
    <property type="evidence" value="ECO:0007669"/>
    <property type="project" value="TreeGrafter"/>
</dbReference>
<feature type="domain" description="Glycosyl transferase family 28 C-terminal" evidence="1">
    <location>
        <begin position="1"/>
        <end position="102"/>
    </location>
</feature>
<dbReference type="Pfam" id="PF04101">
    <property type="entry name" value="Glyco_tran_28_C"/>
    <property type="match status" value="1"/>
</dbReference>
<evidence type="ECO:0000259" key="1">
    <source>
        <dbReference type="Pfam" id="PF04101"/>
    </source>
</evidence>
<dbReference type="Proteomes" id="UP000192491">
    <property type="component" value="Unassembled WGS sequence"/>
</dbReference>
<dbReference type="EMBL" id="MTEJ01000091">
    <property type="protein sequence ID" value="OQX11293.1"/>
    <property type="molecule type" value="Genomic_DNA"/>
</dbReference>
<evidence type="ECO:0000313" key="3">
    <source>
        <dbReference type="Proteomes" id="UP000192491"/>
    </source>
</evidence>
<dbReference type="InterPro" id="IPR007235">
    <property type="entry name" value="Glyco_trans_28_C"/>
</dbReference>
<proteinExistence type="predicted"/>
<dbReference type="Gene3D" id="3.40.50.2000">
    <property type="entry name" value="Glycogen Phosphorylase B"/>
    <property type="match status" value="1"/>
</dbReference>
<dbReference type="PANTHER" id="PTHR47043:SF1">
    <property type="entry name" value="UDP-N-ACETYLGLUCOSAMINE TRANSFERASE SUBUNIT ALG13"/>
    <property type="match status" value="1"/>
</dbReference>
<evidence type="ECO:0000313" key="2">
    <source>
        <dbReference type="EMBL" id="OQX11293.1"/>
    </source>
</evidence>
<dbReference type="AlphaFoldDB" id="A0A1Y1QQ85"/>
<comment type="caution">
    <text evidence="2">The sequence shown here is derived from an EMBL/GenBank/DDBJ whole genome shotgun (WGS) entry which is preliminary data.</text>
</comment>
<dbReference type="SUPFAM" id="SSF53756">
    <property type="entry name" value="UDP-Glycosyltransferase/glycogen phosphorylase"/>
    <property type="match status" value="1"/>
</dbReference>
<dbReference type="InterPro" id="IPR052474">
    <property type="entry name" value="UDP-GlcNAc_transferase"/>
</dbReference>